<feature type="domain" description="Gamma-glutamylcyclotransferase AIG2-like" evidence="1">
    <location>
        <begin position="12"/>
        <end position="113"/>
    </location>
</feature>
<sequence>MTDDARSHRRLLVYGTLAPGEINHHLVQALAGTWSRATIRGHLDITGWGASHGCPGFIPDPGGLEVKVHLFTSDDLPAHWQRLDAFEGADYCRSVIVAETESGPCRACIYAFTASPAGRGGSA</sequence>
<dbReference type="Pfam" id="PF06094">
    <property type="entry name" value="GGACT"/>
    <property type="match status" value="1"/>
</dbReference>
<dbReference type="CDD" id="cd06661">
    <property type="entry name" value="GGCT_like"/>
    <property type="match status" value="1"/>
</dbReference>
<dbReference type="InterPro" id="IPR013024">
    <property type="entry name" value="GGCT-like"/>
</dbReference>
<protein>
    <submittedName>
        <fullName evidence="2">Gamma-glutamylcyclotransferase</fullName>
    </submittedName>
</protein>
<reference evidence="2 3" key="1">
    <citation type="submission" date="2020-02" db="EMBL/GenBank/DDBJ databases">
        <title>Genome sequence of Roseobacter ponti.</title>
        <authorList>
            <person name="Hollensteiner J."/>
            <person name="Schneider D."/>
            <person name="Poehlein A."/>
            <person name="Daniel R."/>
        </authorList>
    </citation>
    <scope>NUCLEOTIDE SEQUENCE [LARGE SCALE GENOMIC DNA]</scope>
    <source>
        <strain evidence="2 3">DSM 106830</strain>
    </source>
</reference>
<keyword evidence="2" id="KW-0808">Transferase</keyword>
<dbReference type="EMBL" id="CP048788">
    <property type="protein sequence ID" value="QJF51345.1"/>
    <property type="molecule type" value="Genomic_DNA"/>
</dbReference>
<dbReference type="GO" id="GO:0016740">
    <property type="term" value="F:transferase activity"/>
    <property type="evidence" value="ECO:0007669"/>
    <property type="project" value="UniProtKB-KW"/>
</dbReference>
<dbReference type="RefSeq" id="WP_169640560.1">
    <property type="nucleotide sequence ID" value="NZ_CP048788.1"/>
</dbReference>
<dbReference type="KEGG" id="rpon:G3256_09310"/>
<dbReference type="InterPro" id="IPR009288">
    <property type="entry name" value="AIG2-like_dom"/>
</dbReference>
<proteinExistence type="predicted"/>
<dbReference type="AlphaFoldDB" id="A0A858SRP1"/>
<dbReference type="InterPro" id="IPR036568">
    <property type="entry name" value="GGCT-like_sf"/>
</dbReference>
<evidence type="ECO:0000259" key="1">
    <source>
        <dbReference type="Pfam" id="PF06094"/>
    </source>
</evidence>
<dbReference type="Gene3D" id="3.10.490.10">
    <property type="entry name" value="Gamma-glutamyl cyclotransferase-like"/>
    <property type="match status" value="1"/>
</dbReference>
<dbReference type="Proteomes" id="UP000503308">
    <property type="component" value="Chromosome"/>
</dbReference>
<evidence type="ECO:0000313" key="3">
    <source>
        <dbReference type="Proteomes" id="UP000503308"/>
    </source>
</evidence>
<keyword evidence="3" id="KW-1185">Reference proteome</keyword>
<evidence type="ECO:0000313" key="2">
    <source>
        <dbReference type="EMBL" id="QJF51345.1"/>
    </source>
</evidence>
<gene>
    <name evidence="2" type="ORF">G3256_09310</name>
</gene>
<name>A0A858SRP1_9RHOB</name>
<accession>A0A858SRP1</accession>
<dbReference type="SUPFAM" id="SSF110857">
    <property type="entry name" value="Gamma-glutamyl cyclotransferase-like"/>
    <property type="match status" value="1"/>
</dbReference>
<organism evidence="2 3">
    <name type="scientific">Roseobacter ponti</name>
    <dbReference type="NCBI Taxonomy" id="1891787"/>
    <lineage>
        <taxon>Bacteria</taxon>
        <taxon>Pseudomonadati</taxon>
        <taxon>Pseudomonadota</taxon>
        <taxon>Alphaproteobacteria</taxon>
        <taxon>Rhodobacterales</taxon>
        <taxon>Roseobacteraceae</taxon>
        <taxon>Roseobacter</taxon>
    </lineage>
</organism>